<reference evidence="2" key="1">
    <citation type="submission" date="2022-01" db="EMBL/GenBank/DDBJ databases">
        <title>Genome Sequence Resource for Two Populations of Ditylenchus destructor, the Migratory Endoparasitic Phytonematode.</title>
        <authorList>
            <person name="Zhang H."/>
            <person name="Lin R."/>
            <person name="Xie B."/>
        </authorList>
    </citation>
    <scope>NUCLEOTIDE SEQUENCE</scope>
    <source>
        <strain evidence="2">BazhouSP</strain>
    </source>
</reference>
<proteinExistence type="predicted"/>
<protein>
    <submittedName>
        <fullName evidence="2">Uncharacterized protein</fullName>
    </submittedName>
</protein>
<name>A0AAD4MED9_9BILA</name>
<dbReference type="EMBL" id="JAKKPZ010000921">
    <property type="protein sequence ID" value="KAI1691489.1"/>
    <property type="molecule type" value="Genomic_DNA"/>
</dbReference>
<organism evidence="2 3">
    <name type="scientific">Ditylenchus destructor</name>
    <dbReference type="NCBI Taxonomy" id="166010"/>
    <lineage>
        <taxon>Eukaryota</taxon>
        <taxon>Metazoa</taxon>
        <taxon>Ecdysozoa</taxon>
        <taxon>Nematoda</taxon>
        <taxon>Chromadorea</taxon>
        <taxon>Rhabditida</taxon>
        <taxon>Tylenchina</taxon>
        <taxon>Tylenchomorpha</taxon>
        <taxon>Sphaerularioidea</taxon>
        <taxon>Anguinidae</taxon>
        <taxon>Anguininae</taxon>
        <taxon>Ditylenchus</taxon>
    </lineage>
</organism>
<keyword evidence="3" id="KW-1185">Reference proteome</keyword>
<evidence type="ECO:0000256" key="1">
    <source>
        <dbReference type="SAM" id="MobiDB-lite"/>
    </source>
</evidence>
<accession>A0AAD4MED9</accession>
<dbReference type="Proteomes" id="UP001201812">
    <property type="component" value="Unassembled WGS sequence"/>
</dbReference>
<sequence>MRDVLEAIAEAGQAERNAIADRRPHALWRYAATSRCRIVSKAAFRCWWWAPLLSVSCATMSAPSTASRRLAMEPDHARTIYRDAQARGQGERRALRFSPRAGPRLQRIVADRAARRRRQLVGPRSPSKRRTAWELLREAWQDPFPCTLHGGDRRPVACDATRGARRGSALSDAGRQPDARNQDVAAGRPAEVWAQVSRAFNLIAYYDGSVVAVYAGDQIESRTISVPPGRANDLAASVAQAGIADSTNRVRPSGQATALATGVPRFLDQVQQIAGAMPSGSYGARPDTALSSPRARCRGPPIRAL</sequence>
<evidence type="ECO:0000313" key="2">
    <source>
        <dbReference type="EMBL" id="KAI1691489.1"/>
    </source>
</evidence>
<gene>
    <name evidence="2" type="ORF">DdX_21870</name>
</gene>
<comment type="caution">
    <text evidence="2">The sequence shown here is derived from an EMBL/GenBank/DDBJ whole genome shotgun (WGS) entry which is preliminary data.</text>
</comment>
<evidence type="ECO:0000313" key="3">
    <source>
        <dbReference type="Proteomes" id="UP001201812"/>
    </source>
</evidence>
<dbReference type="AlphaFoldDB" id="A0AAD4MED9"/>
<feature type="region of interest" description="Disordered" evidence="1">
    <location>
        <begin position="277"/>
        <end position="305"/>
    </location>
</feature>